<organism evidence="2 3">
    <name type="scientific">Georgenia halophila</name>
    <dbReference type="NCBI Taxonomy" id="620889"/>
    <lineage>
        <taxon>Bacteria</taxon>
        <taxon>Bacillati</taxon>
        <taxon>Actinomycetota</taxon>
        <taxon>Actinomycetes</taxon>
        <taxon>Micrococcales</taxon>
        <taxon>Bogoriellaceae</taxon>
        <taxon>Georgenia</taxon>
    </lineage>
</organism>
<gene>
    <name evidence="2" type="ORF">GCM10023169_28280</name>
</gene>
<sequence>MPDDERAQLQQIVDDAHAGGYQVRFWATPESVTDAREAVWRALIDAGVDQINTDHLPELEAFLKTYDPTER</sequence>
<dbReference type="Pfam" id="PF13653">
    <property type="entry name" value="GDPD_2"/>
    <property type="match status" value="1"/>
</dbReference>
<dbReference type="Gene3D" id="3.20.20.190">
    <property type="entry name" value="Phosphatidylinositol (PI) phosphodiesterase"/>
    <property type="match status" value="1"/>
</dbReference>
<dbReference type="SUPFAM" id="SSF51695">
    <property type="entry name" value="PLC-like phosphodiesterases"/>
    <property type="match status" value="1"/>
</dbReference>
<accession>A0ABP8LFB4</accession>
<evidence type="ECO:0000259" key="1">
    <source>
        <dbReference type="PROSITE" id="PS51704"/>
    </source>
</evidence>
<dbReference type="InterPro" id="IPR017946">
    <property type="entry name" value="PLC-like_Pdiesterase_TIM-brl"/>
</dbReference>
<evidence type="ECO:0000313" key="3">
    <source>
        <dbReference type="Proteomes" id="UP001500622"/>
    </source>
</evidence>
<dbReference type="Proteomes" id="UP001500622">
    <property type="component" value="Unassembled WGS sequence"/>
</dbReference>
<dbReference type="RefSeq" id="WP_345216923.1">
    <property type="nucleotide sequence ID" value="NZ_BAABGN010000012.1"/>
</dbReference>
<dbReference type="PROSITE" id="PS51704">
    <property type="entry name" value="GP_PDE"/>
    <property type="match status" value="1"/>
</dbReference>
<reference evidence="3" key="1">
    <citation type="journal article" date="2019" name="Int. J. Syst. Evol. Microbiol.">
        <title>The Global Catalogue of Microorganisms (GCM) 10K type strain sequencing project: providing services to taxonomists for standard genome sequencing and annotation.</title>
        <authorList>
            <consortium name="The Broad Institute Genomics Platform"/>
            <consortium name="The Broad Institute Genome Sequencing Center for Infectious Disease"/>
            <person name="Wu L."/>
            <person name="Ma J."/>
        </authorList>
    </citation>
    <scope>NUCLEOTIDE SEQUENCE [LARGE SCALE GENOMIC DNA]</scope>
    <source>
        <strain evidence="3">JCM 17810</strain>
    </source>
</reference>
<keyword evidence="3" id="KW-1185">Reference proteome</keyword>
<name>A0ABP8LFB4_9MICO</name>
<protein>
    <recommendedName>
        <fullName evidence="1">GP-PDE domain-containing protein</fullName>
    </recommendedName>
</protein>
<dbReference type="EMBL" id="BAABGN010000012">
    <property type="protein sequence ID" value="GAA4427846.1"/>
    <property type="molecule type" value="Genomic_DNA"/>
</dbReference>
<feature type="domain" description="GP-PDE" evidence="1">
    <location>
        <begin position="1"/>
        <end position="63"/>
    </location>
</feature>
<comment type="caution">
    <text evidence="2">The sequence shown here is derived from an EMBL/GenBank/DDBJ whole genome shotgun (WGS) entry which is preliminary data.</text>
</comment>
<dbReference type="InterPro" id="IPR030395">
    <property type="entry name" value="GP_PDE_dom"/>
</dbReference>
<evidence type="ECO:0000313" key="2">
    <source>
        <dbReference type="EMBL" id="GAA4427846.1"/>
    </source>
</evidence>
<proteinExistence type="predicted"/>